<evidence type="ECO:0000313" key="2">
    <source>
        <dbReference type="Proteomes" id="UP001141629"/>
    </source>
</evidence>
<accession>A0A9X2Z9W7</accession>
<dbReference type="AlphaFoldDB" id="A0A9X2Z9W7"/>
<reference evidence="1" key="1">
    <citation type="submission" date="2020-07" db="EMBL/GenBank/DDBJ databases">
        <authorList>
            <person name="Pettersson B.M.F."/>
            <person name="Behra P.R.K."/>
            <person name="Ramesh M."/>
            <person name="Das S."/>
            <person name="Dasgupta S."/>
            <person name="Kirsebom L.A."/>
        </authorList>
    </citation>
    <scope>NUCLEOTIDE SEQUENCE</scope>
    <source>
        <strain evidence="1">DSM 44838</strain>
    </source>
</reference>
<dbReference type="Proteomes" id="UP001141629">
    <property type="component" value="Unassembled WGS sequence"/>
</dbReference>
<organism evidence="1 2">
    <name type="scientific">Mycobacterium yunnanensis</name>
    <dbReference type="NCBI Taxonomy" id="368477"/>
    <lineage>
        <taxon>Bacteria</taxon>
        <taxon>Bacillati</taxon>
        <taxon>Actinomycetota</taxon>
        <taxon>Actinomycetes</taxon>
        <taxon>Mycobacteriales</taxon>
        <taxon>Mycobacteriaceae</taxon>
        <taxon>Mycobacterium</taxon>
    </lineage>
</organism>
<reference evidence="1" key="2">
    <citation type="journal article" date="2022" name="BMC Genomics">
        <title>Comparative genome analysis of mycobacteria focusing on tRNA and non-coding RNA.</title>
        <authorList>
            <person name="Behra P.R.K."/>
            <person name="Pettersson B.M.F."/>
            <person name="Ramesh M."/>
            <person name="Das S."/>
            <person name="Dasgupta S."/>
            <person name="Kirsebom L.A."/>
        </authorList>
    </citation>
    <scope>NUCLEOTIDE SEQUENCE</scope>
    <source>
        <strain evidence="1">DSM 44838</strain>
    </source>
</reference>
<dbReference type="RefSeq" id="WP_263999374.1">
    <property type="nucleotide sequence ID" value="NZ_JACKVK010000014.1"/>
</dbReference>
<gene>
    <name evidence="1" type="ORF">H7K45_27605</name>
</gene>
<evidence type="ECO:0000313" key="1">
    <source>
        <dbReference type="EMBL" id="MCV7424320.1"/>
    </source>
</evidence>
<keyword evidence="2" id="KW-1185">Reference proteome</keyword>
<name>A0A9X2Z9W7_9MYCO</name>
<sequence>MAVGDLIPWRGRWITEPPTHCGNGHRFGSQRVLVGHVACMGHGGGGHTTWHCRECDHTTYGPALAKHCTVLAGPAAVRISGDLPELRPSPIPPTPW</sequence>
<protein>
    <submittedName>
        <fullName evidence="1">Uncharacterized protein</fullName>
    </submittedName>
</protein>
<proteinExistence type="predicted"/>
<comment type="caution">
    <text evidence="1">The sequence shown here is derived from an EMBL/GenBank/DDBJ whole genome shotgun (WGS) entry which is preliminary data.</text>
</comment>
<dbReference type="EMBL" id="JACKVK010000014">
    <property type="protein sequence ID" value="MCV7424320.1"/>
    <property type="molecule type" value="Genomic_DNA"/>
</dbReference>